<dbReference type="EMBL" id="KQ971338">
    <property type="protein sequence ID" value="KYB28010.1"/>
    <property type="molecule type" value="Genomic_DNA"/>
</dbReference>
<dbReference type="GO" id="GO:0012505">
    <property type="term" value="C:endomembrane system"/>
    <property type="evidence" value="ECO:0000318"/>
    <property type="project" value="GO_Central"/>
</dbReference>
<comment type="similarity">
    <text evidence="6">Belongs to the class V-like SAM-binding methyltransferase superfamily. SETD3 actin-histidine methyltransferase family.</text>
</comment>
<proteinExistence type="inferred from homology"/>
<dbReference type="Pfam" id="PF09273">
    <property type="entry name" value="Rubis-subs-bind"/>
    <property type="match status" value="1"/>
</dbReference>
<evidence type="ECO:0000256" key="5">
    <source>
        <dbReference type="ARBA" id="ARBA00023289"/>
    </source>
</evidence>
<evidence type="ECO:0000256" key="1">
    <source>
        <dbReference type="ARBA" id="ARBA00006270"/>
    </source>
</evidence>
<organism evidence="8 9">
    <name type="scientific">Tribolium castaneum</name>
    <name type="common">Red flour beetle</name>
    <dbReference type="NCBI Taxonomy" id="7070"/>
    <lineage>
        <taxon>Eukaryota</taxon>
        <taxon>Metazoa</taxon>
        <taxon>Ecdysozoa</taxon>
        <taxon>Arthropoda</taxon>
        <taxon>Hexapoda</taxon>
        <taxon>Insecta</taxon>
        <taxon>Pterygota</taxon>
        <taxon>Neoptera</taxon>
        <taxon>Endopterygota</taxon>
        <taxon>Coleoptera</taxon>
        <taxon>Polyphaga</taxon>
        <taxon>Cucujiformia</taxon>
        <taxon>Tenebrionidae</taxon>
        <taxon>Tenebrionidae incertae sedis</taxon>
        <taxon>Tribolium</taxon>
    </lineage>
</organism>
<dbReference type="SUPFAM" id="SSF81822">
    <property type="entry name" value="RuBisCo LSMT C-terminal, substrate-binding domain"/>
    <property type="match status" value="1"/>
</dbReference>
<dbReference type="GO" id="GO:0005739">
    <property type="term" value="C:mitochondrion"/>
    <property type="evidence" value="ECO:0000318"/>
    <property type="project" value="GO_Central"/>
</dbReference>
<dbReference type="PANTHER" id="PTHR47981">
    <property type="entry name" value="RAB FAMILY"/>
    <property type="match status" value="1"/>
</dbReference>
<dbReference type="InterPro" id="IPR015353">
    <property type="entry name" value="Rubisco_LSMT_subst-bd"/>
</dbReference>
<dbReference type="STRING" id="7070.A0A139WJ43"/>
<dbReference type="NCBIfam" id="TIGR00231">
    <property type="entry name" value="small_GTP"/>
    <property type="match status" value="1"/>
</dbReference>
<sequence length="456" mass="51991">MTRQNTIPFQEDYYALIPLWDMCNHTNGTISTAYNPVLDRSECLAVKNFKAGEQLFIFYGSRSNADLFVHNGFVFENNDYDVYWIRLGISKSDPLQQKRGHLLGKLSIASTCDFSIRKGASPIDGQLLAFLRVFNMNEEQLDHWINSDKSADLGHIDCALDTALETKSWRFLHARLKLLLSTYKTTLDEDEKLLAEAQATPNRLLAIKMRATEKRIIRETLEYVEHASGEESLQPFLAEDERLLLRFRKKELLFKILVIGDFGVGKTSIIRRYADGTFSSSYKITIGADFALKSLTWDKNTQVNVQLWDIAGHERFGYLTGVYYRYAVAAAIVFDLTRPETFKSVEKWLLDLRKKVHLPGGVPVPVVILANKGDITIATLPQEIVHFCEKYNILAWFITSAKDNVHIDEAMLTLINAAVENHENLQFPAAVDNDVVHLANEDTQFCQNNQTHCCQR</sequence>
<keyword evidence="3" id="KW-0342">GTP-binding</keyword>
<dbReference type="InterPro" id="IPR030697">
    <property type="entry name" value="Rab29/Rab38/Rab32"/>
</dbReference>
<dbReference type="FunFam" id="3.40.50.300:FF:001447">
    <property type="entry name" value="Ras-related protein Rab-1B"/>
    <property type="match status" value="1"/>
</dbReference>
<dbReference type="GO" id="GO:0003924">
    <property type="term" value="F:GTPase activity"/>
    <property type="evidence" value="ECO:0000318"/>
    <property type="project" value="GO_Central"/>
</dbReference>
<dbReference type="Gene3D" id="3.90.1410.10">
    <property type="entry name" value="set domain protein methyltransferase, domain 1"/>
    <property type="match status" value="1"/>
</dbReference>
<dbReference type="SUPFAM" id="SSF52540">
    <property type="entry name" value="P-loop containing nucleoside triphosphate hydrolases"/>
    <property type="match status" value="1"/>
</dbReference>
<dbReference type="InterPro" id="IPR046341">
    <property type="entry name" value="SET_dom_sf"/>
</dbReference>
<evidence type="ECO:0000256" key="6">
    <source>
        <dbReference type="PROSITE-ProRule" id="PRU00898"/>
    </source>
</evidence>
<comment type="similarity">
    <text evidence="1">Belongs to the small GTPase superfamily. Rab family.</text>
</comment>
<dbReference type="GO" id="GO:0006886">
    <property type="term" value="P:intracellular protein transport"/>
    <property type="evidence" value="ECO:0000318"/>
    <property type="project" value="GO_Central"/>
</dbReference>
<dbReference type="eggNOG" id="KOG1337">
    <property type="taxonomic scope" value="Eukaryota"/>
</dbReference>
<dbReference type="GO" id="GO:0032259">
    <property type="term" value="P:methylation"/>
    <property type="evidence" value="ECO:0007669"/>
    <property type="project" value="UniProtKB-KW"/>
</dbReference>
<dbReference type="AlphaFoldDB" id="A0A139WJ43"/>
<dbReference type="InterPro" id="IPR005225">
    <property type="entry name" value="Small_GTP-bd"/>
</dbReference>
<keyword evidence="6" id="KW-0949">S-adenosyl-L-methionine</keyword>
<dbReference type="Proteomes" id="UP000007266">
    <property type="component" value="Linkage group 4"/>
</dbReference>
<dbReference type="CDD" id="cd04107">
    <property type="entry name" value="Rab32_Rab38"/>
    <property type="match status" value="1"/>
</dbReference>
<evidence type="ECO:0000256" key="2">
    <source>
        <dbReference type="ARBA" id="ARBA00022741"/>
    </source>
</evidence>
<comment type="catalytic activity">
    <reaction evidence="6">
        <text>L-histidyl-[protein] + S-adenosyl-L-methionine = N(tele)-methyl-L-histidyl-[protein] + S-adenosyl-L-homocysteine + H(+)</text>
        <dbReference type="Rhea" id="RHEA:19369"/>
        <dbReference type="Rhea" id="RHEA-COMP:9745"/>
        <dbReference type="Rhea" id="RHEA-COMP:11600"/>
        <dbReference type="ChEBI" id="CHEBI:15378"/>
        <dbReference type="ChEBI" id="CHEBI:16367"/>
        <dbReference type="ChEBI" id="CHEBI:29979"/>
        <dbReference type="ChEBI" id="CHEBI:57856"/>
        <dbReference type="ChEBI" id="CHEBI:59789"/>
        <dbReference type="EC" id="2.1.1.85"/>
    </reaction>
</comment>
<dbReference type="Gene3D" id="3.40.50.300">
    <property type="entry name" value="P-loop containing nucleotide triphosphate hydrolases"/>
    <property type="match status" value="1"/>
</dbReference>
<dbReference type="InterPro" id="IPR036464">
    <property type="entry name" value="Rubisco_LSMT_subst-bd_sf"/>
</dbReference>
<keyword evidence="2" id="KW-0547">Nucleotide-binding</keyword>
<dbReference type="Pfam" id="PF00071">
    <property type="entry name" value="Ras"/>
    <property type="match status" value="1"/>
</dbReference>
<dbReference type="SMART" id="SM00173">
    <property type="entry name" value="RAS"/>
    <property type="match status" value="1"/>
</dbReference>
<evidence type="ECO:0000256" key="4">
    <source>
        <dbReference type="ARBA" id="ARBA00023288"/>
    </source>
</evidence>
<keyword evidence="5" id="KW-0636">Prenylation</keyword>
<dbReference type="PROSITE" id="PS51565">
    <property type="entry name" value="SAM_MT85_SETD3"/>
    <property type="match status" value="1"/>
</dbReference>
<accession>A0A139WJ43</accession>
<dbReference type="InterPro" id="IPR027417">
    <property type="entry name" value="P-loop_NTPase"/>
</dbReference>
<feature type="domain" description="Rubisco LSMT substrate-binding" evidence="7">
    <location>
        <begin position="90"/>
        <end position="217"/>
    </location>
</feature>
<keyword evidence="4" id="KW-0449">Lipoprotein</keyword>
<dbReference type="GO" id="GO:0005802">
    <property type="term" value="C:trans-Golgi network"/>
    <property type="evidence" value="ECO:0000318"/>
    <property type="project" value="GO_Central"/>
</dbReference>
<dbReference type="InParanoid" id="A0A139WJ43"/>
<reference evidence="8 9" key="2">
    <citation type="journal article" date="2010" name="Nucleic Acids Res.">
        <title>BeetleBase in 2010: revisions to provide comprehensive genomic information for Tribolium castaneum.</title>
        <authorList>
            <person name="Kim H.S."/>
            <person name="Murphy T."/>
            <person name="Xia J."/>
            <person name="Caragea D."/>
            <person name="Park Y."/>
            <person name="Beeman R.W."/>
            <person name="Lorenzen M.D."/>
            <person name="Butcher S."/>
            <person name="Manak J.R."/>
            <person name="Brown S.J."/>
        </authorList>
    </citation>
    <scope>GENOME REANNOTATION</scope>
    <source>
        <strain evidence="8 9">Georgia GA2</strain>
    </source>
</reference>
<dbReference type="SMART" id="SM00175">
    <property type="entry name" value="RAB"/>
    <property type="match status" value="1"/>
</dbReference>
<evidence type="ECO:0000259" key="7">
    <source>
        <dbReference type="Pfam" id="PF09273"/>
    </source>
</evidence>
<evidence type="ECO:0000256" key="3">
    <source>
        <dbReference type="ARBA" id="ARBA00023134"/>
    </source>
</evidence>
<evidence type="ECO:0000313" key="8">
    <source>
        <dbReference type="EMBL" id="KYB28010.1"/>
    </source>
</evidence>
<dbReference type="PROSITE" id="PS51419">
    <property type="entry name" value="RAB"/>
    <property type="match status" value="1"/>
</dbReference>
<dbReference type="GO" id="GO:0005525">
    <property type="term" value="F:GTP binding"/>
    <property type="evidence" value="ECO:0007669"/>
    <property type="project" value="UniProtKB-KW"/>
</dbReference>
<dbReference type="PANTHER" id="PTHR47981:SF39">
    <property type="entry name" value="RAS-RELATED PROTEIN RAB"/>
    <property type="match status" value="1"/>
</dbReference>
<dbReference type="GO" id="GO:0016192">
    <property type="term" value="P:vesicle-mediated transport"/>
    <property type="evidence" value="ECO:0007669"/>
    <property type="project" value="InterPro"/>
</dbReference>
<keyword evidence="6" id="KW-0489">Methyltransferase</keyword>
<dbReference type="SMART" id="SM00176">
    <property type="entry name" value="RAN"/>
    <property type="match status" value="1"/>
</dbReference>
<keyword evidence="6" id="KW-0808">Transferase</keyword>
<keyword evidence="9" id="KW-1185">Reference proteome</keyword>
<dbReference type="FunFam" id="3.90.1420.10:FF:000001">
    <property type="entry name" value="histone-lysine N-methyltransferase setd3 isoform X1"/>
    <property type="match status" value="1"/>
</dbReference>
<dbReference type="GO" id="GO:0018064">
    <property type="term" value="F:protein-L-histidine N-tele-methyltransferase activity"/>
    <property type="evidence" value="ECO:0007669"/>
    <property type="project" value="UniProtKB-EC"/>
</dbReference>
<dbReference type="GO" id="GO:0042470">
    <property type="term" value="C:melanosome"/>
    <property type="evidence" value="ECO:0000318"/>
    <property type="project" value="GO_Central"/>
</dbReference>
<dbReference type="Gene3D" id="3.90.1420.10">
    <property type="entry name" value="Rubisco LSMT, substrate-binding domain"/>
    <property type="match status" value="1"/>
</dbReference>
<dbReference type="InterPro" id="IPR001806">
    <property type="entry name" value="Small_GTPase"/>
</dbReference>
<dbReference type="SMART" id="SM00174">
    <property type="entry name" value="RHO"/>
    <property type="match status" value="1"/>
</dbReference>
<dbReference type="PRINTS" id="PR00449">
    <property type="entry name" value="RASTRNSFRMNG"/>
</dbReference>
<dbReference type="InterPro" id="IPR025785">
    <property type="entry name" value="SETD3"/>
</dbReference>
<dbReference type="GO" id="GO:0032438">
    <property type="term" value="P:melanosome organization"/>
    <property type="evidence" value="ECO:0000318"/>
    <property type="project" value="GO_Central"/>
</dbReference>
<protein>
    <recommendedName>
        <fullName evidence="6">protein-histidine N-methyltransferase</fullName>
        <ecNumber evidence="6">2.1.1.85</ecNumber>
    </recommendedName>
</protein>
<reference evidence="8 9" key="1">
    <citation type="journal article" date="2008" name="Nature">
        <title>The genome of the model beetle and pest Tribolium castaneum.</title>
        <authorList>
            <consortium name="Tribolium Genome Sequencing Consortium"/>
            <person name="Richards S."/>
            <person name="Gibbs R.A."/>
            <person name="Weinstock G.M."/>
            <person name="Brown S.J."/>
            <person name="Denell R."/>
            <person name="Beeman R.W."/>
            <person name="Gibbs R."/>
            <person name="Beeman R.W."/>
            <person name="Brown S.J."/>
            <person name="Bucher G."/>
            <person name="Friedrich M."/>
            <person name="Grimmelikhuijzen C.J."/>
            <person name="Klingler M."/>
            <person name="Lorenzen M."/>
            <person name="Richards S."/>
            <person name="Roth S."/>
            <person name="Schroder R."/>
            <person name="Tautz D."/>
            <person name="Zdobnov E.M."/>
            <person name="Muzny D."/>
            <person name="Gibbs R.A."/>
            <person name="Weinstock G.M."/>
            <person name="Attaway T."/>
            <person name="Bell S."/>
            <person name="Buhay C.J."/>
            <person name="Chandrabose M.N."/>
            <person name="Chavez D."/>
            <person name="Clerk-Blankenburg K.P."/>
            <person name="Cree A."/>
            <person name="Dao M."/>
            <person name="Davis C."/>
            <person name="Chacko J."/>
            <person name="Dinh H."/>
            <person name="Dugan-Rocha S."/>
            <person name="Fowler G."/>
            <person name="Garner T.T."/>
            <person name="Garnes J."/>
            <person name="Gnirke A."/>
            <person name="Hawes A."/>
            <person name="Hernandez J."/>
            <person name="Hines S."/>
            <person name="Holder M."/>
            <person name="Hume J."/>
            <person name="Jhangiani S.N."/>
            <person name="Joshi V."/>
            <person name="Khan Z.M."/>
            <person name="Jackson L."/>
            <person name="Kovar C."/>
            <person name="Kowis A."/>
            <person name="Lee S."/>
            <person name="Lewis L.R."/>
            <person name="Margolis J."/>
            <person name="Morgan M."/>
            <person name="Nazareth L.V."/>
            <person name="Nguyen N."/>
            <person name="Okwuonu G."/>
            <person name="Parker D."/>
            <person name="Richards S."/>
            <person name="Ruiz S.J."/>
            <person name="Santibanez J."/>
            <person name="Savard J."/>
            <person name="Scherer S.E."/>
            <person name="Schneider B."/>
            <person name="Sodergren E."/>
            <person name="Tautz D."/>
            <person name="Vattahil S."/>
            <person name="Villasana D."/>
            <person name="White C.S."/>
            <person name="Wright R."/>
            <person name="Park Y."/>
            <person name="Beeman R.W."/>
            <person name="Lord J."/>
            <person name="Oppert B."/>
            <person name="Lorenzen M."/>
            <person name="Brown S."/>
            <person name="Wang L."/>
            <person name="Savard J."/>
            <person name="Tautz D."/>
            <person name="Richards S."/>
            <person name="Weinstock G."/>
            <person name="Gibbs R.A."/>
            <person name="Liu Y."/>
            <person name="Worley K."/>
            <person name="Weinstock G."/>
            <person name="Elsik C.G."/>
            <person name="Reese J.T."/>
            <person name="Elhaik E."/>
            <person name="Landan G."/>
            <person name="Graur D."/>
            <person name="Arensburger P."/>
            <person name="Atkinson P."/>
            <person name="Beeman R.W."/>
            <person name="Beidler J."/>
            <person name="Brown S.J."/>
            <person name="Demuth J.P."/>
            <person name="Drury D.W."/>
            <person name="Du Y.Z."/>
            <person name="Fujiwara H."/>
            <person name="Lorenzen M."/>
            <person name="Maselli V."/>
            <person name="Osanai M."/>
            <person name="Park Y."/>
            <person name="Robertson H.M."/>
            <person name="Tu Z."/>
            <person name="Wang J.J."/>
            <person name="Wang S."/>
            <person name="Richards S."/>
            <person name="Song H."/>
            <person name="Zhang L."/>
            <person name="Sodergren E."/>
            <person name="Werner D."/>
            <person name="Stanke M."/>
            <person name="Morgenstern B."/>
            <person name="Solovyev V."/>
            <person name="Kosarev P."/>
            <person name="Brown G."/>
            <person name="Chen H.C."/>
            <person name="Ermolaeva O."/>
            <person name="Hlavina W."/>
            <person name="Kapustin Y."/>
            <person name="Kiryutin B."/>
            <person name="Kitts P."/>
            <person name="Maglott D."/>
            <person name="Pruitt K."/>
            <person name="Sapojnikov V."/>
            <person name="Souvorov A."/>
            <person name="Mackey A.J."/>
            <person name="Waterhouse R.M."/>
            <person name="Wyder S."/>
            <person name="Zdobnov E.M."/>
            <person name="Zdobnov E.M."/>
            <person name="Wyder S."/>
            <person name="Kriventseva E.V."/>
            <person name="Kadowaki T."/>
            <person name="Bork P."/>
            <person name="Aranda M."/>
            <person name="Bao R."/>
            <person name="Beermann A."/>
            <person name="Berns N."/>
            <person name="Bolognesi R."/>
            <person name="Bonneton F."/>
            <person name="Bopp D."/>
            <person name="Brown S.J."/>
            <person name="Bucher G."/>
            <person name="Butts T."/>
            <person name="Chaumot A."/>
            <person name="Denell R.E."/>
            <person name="Ferrier D.E."/>
            <person name="Friedrich M."/>
            <person name="Gordon C.M."/>
            <person name="Jindra M."/>
            <person name="Klingler M."/>
            <person name="Lan Q."/>
            <person name="Lattorff H.M."/>
            <person name="Laudet V."/>
            <person name="von Levetsow C."/>
            <person name="Liu Z."/>
            <person name="Lutz R."/>
            <person name="Lynch J.A."/>
            <person name="da Fonseca R.N."/>
            <person name="Posnien N."/>
            <person name="Reuter R."/>
            <person name="Roth S."/>
            <person name="Savard J."/>
            <person name="Schinko J.B."/>
            <person name="Schmitt C."/>
            <person name="Schoppmeier M."/>
            <person name="Schroder R."/>
            <person name="Shippy T.D."/>
            <person name="Simonnet F."/>
            <person name="Marques-Souza H."/>
            <person name="Tautz D."/>
            <person name="Tomoyasu Y."/>
            <person name="Trauner J."/>
            <person name="Van der Zee M."/>
            <person name="Vervoort M."/>
            <person name="Wittkopp N."/>
            <person name="Wimmer E.A."/>
            <person name="Yang X."/>
            <person name="Jones A.K."/>
            <person name="Sattelle D.B."/>
            <person name="Ebert P.R."/>
            <person name="Nelson D."/>
            <person name="Scott J.G."/>
            <person name="Beeman R.W."/>
            <person name="Muthukrishnan S."/>
            <person name="Kramer K.J."/>
            <person name="Arakane Y."/>
            <person name="Beeman R.W."/>
            <person name="Zhu Q."/>
            <person name="Hogenkamp D."/>
            <person name="Dixit R."/>
            <person name="Oppert B."/>
            <person name="Jiang H."/>
            <person name="Zou Z."/>
            <person name="Marshall J."/>
            <person name="Elpidina E."/>
            <person name="Vinokurov K."/>
            <person name="Oppert C."/>
            <person name="Zou Z."/>
            <person name="Evans J."/>
            <person name="Lu Z."/>
            <person name="Zhao P."/>
            <person name="Sumathipala N."/>
            <person name="Altincicek B."/>
            <person name="Vilcinskas A."/>
            <person name="Williams M."/>
            <person name="Hultmark D."/>
            <person name="Hetru C."/>
            <person name="Jiang H."/>
            <person name="Grimmelikhuijzen C.J."/>
            <person name="Hauser F."/>
            <person name="Cazzamali G."/>
            <person name="Williamson M."/>
            <person name="Park Y."/>
            <person name="Li B."/>
            <person name="Tanaka Y."/>
            <person name="Predel R."/>
            <person name="Neupert S."/>
            <person name="Schachtner J."/>
            <person name="Verleyen P."/>
            <person name="Raible F."/>
            <person name="Bork P."/>
            <person name="Friedrich M."/>
            <person name="Walden K.K."/>
            <person name="Robertson H.M."/>
            <person name="Angeli S."/>
            <person name="Foret S."/>
            <person name="Bucher G."/>
            <person name="Schuetz S."/>
            <person name="Maleszka R."/>
            <person name="Wimmer E.A."/>
            <person name="Beeman R.W."/>
            <person name="Lorenzen M."/>
            <person name="Tomoyasu Y."/>
            <person name="Miller S.C."/>
            <person name="Grossmann D."/>
            <person name="Bucher G."/>
        </authorList>
    </citation>
    <scope>NUCLEOTIDE SEQUENCE [LARGE SCALE GENOMIC DNA]</scope>
    <source>
        <strain evidence="8 9">Georgia GA2</strain>
    </source>
</reference>
<dbReference type="SUPFAM" id="SSF82199">
    <property type="entry name" value="SET domain"/>
    <property type="match status" value="1"/>
</dbReference>
<gene>
    <name evidence="8" type="primary">AUGUSTUS-3.0.2_31107</name>
    <name evidence="8" type="ORF">TcasGA2_TC031107</name>
</gene>
<evidence type="ECO:0000313" key="9">
    <source>
        <dbReference type="Proteomes" id="UP000007266"/>
    </source>
</evidence>
<name>A0A139WJ43_TRICA</name>
<dbReference type="EC" id="2.1.1.85" evidence="6"/>